<feature type="transmembrane region" description="Helical" evidence="1">
    <location>
        <begin position="79"/>
        <end position="103"/>
    </location>
</feature>
<evidence type="ECO:0000313" key="3">
    <source>
        <dbReference type="Proteomes" id="UP000824090"/>
    </source>
</evidence>
<dbReference type="SUPFAM" id="SSF103473">
    <property type="entry name" value="MFS general substrate transporter"/>
    <property type="match status" value="1"/>
</dbReference>
<dbReference type="Gene3D" id="1.20.1250.20">
    <property type="entry name" value="MFS general substrate transporter like domains"/>
    <property type="match status" value="2"/>
</dbReference>
<gene>
    <name evidence="2" type="ORF">IAC50_07365</name>
</gene>
<dbReference type="Pfam" id="PF13347">
    <property type="entry name" value="MFS_2"/>
    <property type="match status" value="1"/>
</dbReference>
<feature type="transmembrane region" description="Helical" evidence="1">
    <location>
        <begin position="46"/>
        <end position="67"/>
    </location>
</feature>
<dbReference type="GO" id="GO:0008643">
    <property type="term" value="P:carbohydrate transport"/>
    <property type="evidence" value="ECO:0007669"/>
    <property type="project" value="InterPro"/>
</dbReference>
<feature type="transmembrane region" description="Helical" evidence="1">
    <location>
        <begin position="143"/>
        <end position="162"/>
    </location>
</feature>
<evidence type="ECO:0000313" key="2">
    <source>
        <dbReference type="EMBL" id="HIU26292.1"/>
    </source>
</evidence>
<reference evidence="2" key="1">
    <citation type="submission" date="2020-10" db="EMBL/GenBank/DDBJ databases">
        <authorList>
            <person name="Gilroy R."/>
        </authorList>
    </citation>
    <scope>NUCLEOTIDE SEQUENCE</scope>
    <source>
        <strain evidence="2">ChiHcec3-6078</strain>
    </source>
</reference>
<dbReference type="AlphaFoldDB" id="A0A9D1I1Z5"/>
<keyword evidence="1" id="KW-1133">Transmembrane helix</keyword>
<keyword evidence="1" id="KW-0472">Membrane</keyword>
<feature type="transmembrane region" description="Helical" evidence="1">
    <location>
        <begin position="246"/>
        <end position="269"/>
    </location>
</feature>
<feature type="transmembrane region" description="Helical" evidence="1">
    <location>
        <begin position="275"/>
        <end position="298"/>
    </location>
</feature>
<feature type="transmembrane region" description="Helical" evidence="1">
    <location>
        <begin position="310"/>
        <end position="330"/>
    </location>
</feature>
<dbReference type="InterPro" id="IPR039672">
    <property type="entry name" value="MFS_2"/>
</dbReference>
<dbReference type="EMBL" id="DVMP01000136">
    <property type="protein sequence ID" value="HIU26292.1"/>
    <property type="molecule type" value="Genomic_DNA"/>
</dbReference>
<name>A0A9D1I1Z5_9FIRM</name>
<dbReference type="InterPro" id="IPR036259">
    <property type="entry name" value="MFS_trans_sf"/>
</dbReference>
<sequence length="459" mass="50067">MKKLSFRENLGFGSGSLGDSVGYNFIGTFLMFFLTTVAGVEPVAAGTLSAIGAVWNALCNPVIGYISDRVRTRFGRRRPMIFLFSIPLAISMLLLFTAVEIPYGLRPVYYGGMLMIFWTCYTGFFVPYSALGVEYTSDYNERTVLRSFASFFNMIGSMITMAVPTAFVELLTGRGMSVENAWSAAGGLLGGVTMISIMITALVSASKDPACKPTEEEKRAAAREKFDILGIFREYVSITRLKPMKYLIIASLCALVGYTMIMSDIVYFLTYNQGLSSSEASLCLMARSGFCIILLPIVNKAVMVTDKRETLIGAYILGSAGMILVKLAGIESMGGILVYIALTAVCGSVYWQIMPSVFYDVCEYDRAETGLDRQGAIVSFQGLVEAIAAGGGSQLLGIILQMAGFDGEASSQSSGALNWIENSTTWIPVIFFLISSAALLKYPITRKKYQELLERREDS</sequence>
<feature type="transmembrane region" description="Helical" evidence="1">
    <location>
        <begin position="425"/>
        <end position="444"/>
    </location>
</feature>
<feature type="transmembrane region" description="Helical" evidence="1">
    <location>
        <begin position="109"/>
        <end position="131"/>
    </location>
</feature>
<dbReference type="PANTHER" id="PTHR11328">
    <property type="entry name" value="MAJOR FACILITATOR SUPERFAMILY DOMAIN-CONTAINING PROTEIN"/>
    <property type="match status" value="1"/>
</dbReference>
<feature type="transmembrane region" description="Helical" evidence="1">
    <location>
        <begin position="383"/>
        <end position="405"/>
    </location>
</feature>
<dbReference type="PANTHER" id="PTHR11328:SF24">
    <property type="entry name" value="MAJOR FACILITATOR SUPERFAMILY (MFS) PROFILE DOMAIN-CONTAINING PROTEIN"/>
    <property type="match status" value="1"/>
</dbReference>
<protein>
    <submittedName>
        <fullName evidence="2">MFS transporter</fullName>
    </submittedName>
</protein>
<feature type="transmembrane region" description="Helical" evidence="1">
    <location>
        <begin position="336"/>
        <end position="362"/>
    </location>
</feature>
<comment type="caution">
    <text evidence="2">The sequence shown here is derived from an EMBL/GenBank/DDBJ whole genome shotgun (WGS) entry which is preliminary data.</text>
</comment>
<dbReference type="Proteomes" id="UP000824090">
    <property type="component" value="Unassembled WGS sequence"/>
</dbReference>
<feature type="transmembrane region" description="Helical" evidence="1">
    <location>
        <begin position="21"/>
        <end position="40"/>
    </location>
</feature>
<organism evidence="2 3">
    <name type="scientific">Candidatus Allocopromorpha excrementigallinarum</name>
    <dbReference type="NCBI Taxonomy" id="2840742"/>
    <lineage>
        <taxon>Bacteria</taxon>
        <taxon>Bacillati</taxon>
        <taxon>Bacillota</taxon>
        <taxon>Clostridia</taxon>
        <taxon>Eubacteriales</taxon>
        <taxon>Eubacteriaceae</taxon>
        <taxon>Eubacteriaceae incertae sedis</taxon>
        <taxon>Candidatus Allocopromorpha</taxon>
    </lineage>
</organism>
<evidence type="ECO:0000256" key="1">
    <source>
        <dbReference type="SAM" id="Phobius"/>
    </source>
</evidence>
<feature type="transmembrane region" description="Helical" evidence="1">
    <location>
        <begin position="182"/>
        <end position="203"/>
    </location>
</feature>
<dbReference type="GO" id="GO:0015293">
    <property type="term" value="F:symporter activity"/>
    <property type="evidence" value="ECO:0007669"/>
    <property type="project" value="InterPro"/>
</dbReference>
<reference evidence="2" key="2">
    <citation type="journal article" date="2021" name="PeerJ">
        <title>Extensive microbial diversity within the chicken gut microbiome revealed by metagenomics and culture.</title>
        <authorList>
            <person name="Gilroy R."/>
            <person name="Ravi A."/>
            <person name="Getino M."/>
            <person name="Pursley I."/>
            <person name="Horton D.L."/>
            <person name="Alikhan N.F."/>
            <person name="Baker D."/>
            <person name="Gharbi K."/>
            <person name="Hall N."/>
            <person name="Watson M."/>
            <person name="Adriaenssens E.M."/>
            <person name="Foster-Nyarko E."/>
            <person name="Jarju S."/>
            <person name="Secka A."/>
            <person name="Antonio M."/>
            <person name="Oren A."/>
            <person name="Chaudhuri R.R."/>
            <person name="La Ragione R."/>
            <person name="Hildebrand F."/>
            <person name="Pallen M.J."/>
        </authorList>
    </citation>
    <scope>NUCLEOTIDE SEQUENCE</scope>
    <source>
        <strain evidence="2">ChiHcec3-6078</strain>
    </source>
</reference>
<proteinExistence type="predicted"/>
<accession>A0A9D1I1Z5</accession>
<keyword evidence="1" id="KW-0812">Transmembrane</keyword>
<dbReference type="GO" id="GO:0005886">
    <property type="term" value="C:plasma membrane"/>
    <property type="evidence" value="ECO:0007669"/>
    <property type="project" value="TreeGrafter"/>
</dbReference>